<keyword evidence="2" id="KW-1185">Reference proteome</keyword>
<dbReference type="CTD" id="36344997"/>
<organism evidence="1 2">
    <name type="scientific">Echinococcus granulosus</name>
    <name type="common">Hydatid tapeworm</name>
    <dbReference type="NCBI Taxonomy" id="6210"/>
    <lineage>
        <taxon>Eukaryota</taxon>
        <taxon>Metazoa</taxon>
        <taxon>Spiralia</taxon>
        <taxon>Lophotrochozoa</taxon>
        <taxon>Platyhelminthes</taxon>
        <taxon>Cestoda</taxon>
        <taxon>Eucestoda</taxon>
        <taxon>Cyclophyllidea</taxon>
        <taxon>Taeniidae</taxon>
        <taxon>Echinococcus</taxon>
        <taxon>Echinococcus granulosus group</taxon>
    </lineage>
</organism>
<protein>
    <submittedName>
        <fullName evidence="1">Uncharacterized protein</fullName>
    </submittedName>
</protein>
<dbReference type="RefSeq" id="XP_024347075.1">
    <property type="nucleotide sequence ID" value="XM_024498531.1"/>
</dbReference>
<sequence>MAKIDNHVRNPLAFNCILVNERRNCAQGVQKVELVVEMSNRSLLFYNLRVIEICKIEYETTKLSMLLVNYQFVNNYSKILVWHFHYNSQPCIIAIWEHVFPNCVAFATIRSTNKISYSVYRNAFIDERTMRFHQLSPKNGDVSSPKAPPIQSHQDSALCRIIQPHKKCAAGKISVLIDQAPKVATRSTELLFLLFLEMAQSQLI</sequence>
<dbReference type="Proteomes" id="UP000019149">
    <property type="component" value="Unassembled WGS sequence"/>
</dbReference>
<evidence type="ECO:0000313" key="1">
    <source>
        <dbReference type="EMBL" id="EUB55879.1"/>
    </source>
</evidence>
<name>W6UR35_ECHGR</name>
<reference evidence="1 2" key="1">
    <citation type="journal article" date="2013" name="Nat. Genet.">
        <title>The genome of the hydatid tapeworm Echinococcus granulosus.</title>
        <authorList>
            <person name="Zheng H."/>
            <person name="Zhang W."/>
            <person name="Zhang L."/>
            <person name="Zhang Z."/>
            <person name="Li J."/>
            <person name="Lu G."/>
            <person name="Zhu Y."/>
            <person name="Wang Y."/>
            <person name="Huang Y."/>
            <person name="Liu J."/>
            <person name="Kang H."/>
            <person name="Chen J."/>
            <person name="Wang L."/>
            <person name="Chen A."/>
            <person name="Yu S."/>
            <person name="Gao Z."/>
            <person name="Jin L."/>
            <person name="Gu W."/>
            <person name="Wang Z."/>
            <person name="Zhao L."/>
            <person name="Shi B."/>
            <person name="Wen H."/>
            <person name="Lin R."/>
            <person name="Jones M.K."/>
            <person name="Brejova B."/>
            <person name="Vinar T."/>
            <person name="Zhao G."/>
            <person name="McManus D.P."/>
            <person name="Chen Z."/>
            <person name="Zhou Y."/>
            <person name="Wang S."/>
        </authorList>
    </citation>
    <scope>NUCLEOTIDE SEQUENCE [LARGE SCALE GENOMIC DNA]</scope>
</reference>
<dbReference type="GeneID" id="36344997"/>
<dbReference type="KEGG" id="egl:EGR_09282"/>
<accession>W6UR35</accession>
<dbReference type="EMBL" id="APAU02000140">
    <property type="protein sequence ID" value="EUB55879.1"/>
    <property type="molecule type" value="Genomic_DNA"/>
</dbReference>
<comment type="caution">
    <text evidence="1">The sequence shown here is derived from an EMBL/GenBank/DDBJ whole genome shotgun (WGS) entry which is preliminary data.</text>
</comment>
<proteinExistence type="predicted"/>
<evidence type="ECO:0000313" key="2">
    <source>
        <dbReference type="Proteomes" id="UP000019149"/>
    </source>
</evidence>
<dbReference type="AlphaFoldDB" id="W6UR35"/>
<gene>
    <name evidence="1" type="ORF">EGR_09282</name>
</gene>